<keyword evidence="4" id="KW-1185">Reference proteome</keyword>
<dbReference type="InterPro" id="IPR036182">
    <property type="entry name" value="PCuAC_sf"/>
</dbReference>
<proteinExistence type="predicted"/>
<dbReference type="SUPFAM" id="SSF110087">
    <property type="entry name" value="DR1885-like metal-binding protein"/>
    <property type="match status" value="1"/>
</dbReference>
<dbReference type="Proteomes" id="UP000262477">
    <property type="component" value="Unassembled WGS sequence"/>
</dbReference>
<evidence type="ECO:0000313" key="3">
    <source>
        <dbReference type="EMBL" id="REK87271.1"/>
    </source>
</evidence>
<dbReference type="InterPro" id="IPR007410">
    <property type="entry name" value="LpqE-like"/>
</dbReference>
<name>A0A371PY85_STRIH</name>
<dbReference type="PROSITE" id="PS51257">
    <property type="entry name" value="PROKAR_LIPOPROTEIN"/>
    <property type="match status" value="1"/>
</dbReference>
<dbReference type="EMBL" id="QUAC01000220">
    <property type="protein sequence ID" value="REK87271.1"/>
    <property type="molecule type" value="Genomic_DNA"/>
</dbReference>
<dbReference type="RefSeq" id="WP_128509945.1">
    <property type="nucleotide sequence ID" value="NZ_QUAC01000220.1"/>
</dbReference>
<organism evidence="3 4">
    <name type="scientific">Streptomyces inhibens</name>
    <dbReference type="NCBI Taxonomy" id="2293571"/>
    <lineage>
        <taxon>Bacteria</taxon>
        <taxon>Bacillati</taxon>
        <taxon>Actinomycetota</taxon>
        <taxon>Actinomycetes</taxon>
        <taxon>Kitasatosporales</taxon>
        <taxon>Streptomycetaceae</taxon>
        <taxon>Streptomyces</taxon>
    </lineage>
</organism>
<dbReference type="OrthoDB" id="3824824at2"/>
<keyword evidence="2" id="KW-0732">Signal</keyword>
<evidence type="ECO:0000313" key="4">
    <source>
        <dbReference type="Proteomes" id="UP000262477"/>
    </source>
</evidence>
<dbReference type="Gene3D" id="2.60.40.1890">
    <property type="entry name" value="PCu(A)C copper chaperone"/>
    <property type="match status" value="1"/>
</dbReference>
<dbReference type="Pfam" id="PF04314">
    <property type="entry name" value="PCuAC"/>
    <property type="match status" value="1"/>
</dbReference>
<feature type="region of interest" description="Disordered" evidence="1">
    <location>
        <begin position="170"/>
        <end position="220"/>
    </location>
</feature>
<reference evidence="3 4" key="1">
    <citation type="submission" date="2018-08" db="EMBL/GenBank/DDBJ databases">
        <title>Streptomyces NEAU-D10 sp. nov., a novel Actinomycete isolated from soil.</title>
        <authorList>
            <person name="Jin L."/>
        </authorList>
    </citation>
    <scope>NUCLEOTIDE SEQUENCE [LARGE SCALE GENOMIC DNA]</scope>
    <source>
        <strain evidence="3 4">NEAU-D10</strain>
    </source>
</reference>
<gene>
    <name evidence="3" type="ORF">DY245_27670</name>
</gene>
<protein>
    <submittedName>
        <fullName evidence="3">Copper chaperone PCu(A)C</fullName>
    </submittedName>
</protein>
<comment type="caution">
    <text evidence="3">The sequence shown here is derived from an EMBL/GenBank/DDBJ whole genome shotgun (WGS) entry which is preliminary data.</text>
</comment>
<accession>A0A371PY85</accession>
<feature type="chain" id="PRO_5016571880" evidence="2">
    <location>
        <begin position="27"/>
        <end position="220"/>
    </location>
</feature>
<evidence type="ECO:0000256" key="1">
    <source>
        <dbReference type="SAM" id="MobiDB-lite"/>
    </source>
</evidence>
<feature type="signal peptide" evidence="2">
    <location>
        <begin position="1"/>
        <end position="26"/>
    </location>
</feature>
<sequence length="220" mass="21490">MSRSLRRGVLAATVLSLSIATLSACGAGNDAQTLQVKPDNAATSAGDIKIQNASVITQPELNAKGPAVIAVTVFNNGVEDQKLTAVSVDGTGQSAKLSRAGGGAGPITVPAGGSVVLGGQDNASAVLASGREAVQDGNVQPLTFTFSSTGKVTLGAYVVPAKSYFEGYGPSQVPQPSASASPSGSGKPSETGKPSESGTPTGSATPTGTTKPAGSAHSGH</sequence>
<dbReference type="AlphaFoldDB" id="A0A371PY85"/>
<evidence type="ECO:0000256" key="2">
    <source>
        <dbReference type="SAM" id="SignalP"/>
    </source>
</evidence>